<organism evidence="1 2">
    <name type="scientific">Hyalomma asiaticum</name>
    <name type="common">Tick</name>
    <dbReference type="NCBI Taxonomy" id="266040"/>
    <lineage>
        <taxon>Eukaryota</taxon>
        <taxon>Metazoa</taxon>
        <taxon>Ecdysozoa</taxon>
        <taxon>Arthropoda</taxon>
        <taxon>Chelicerata</taxon>
        <taxon>Arachnida</taxon>
        <taxon>Acari</taxon>
        <taxon>Parasitiformes</taxon>
        <taxon>Ixodida</taxon>
        <taxon>Ixodoidea</taxon>
        <taxon>Ixodidae</taxon>
        <taxon>Hyalomminae</taxon>
        <taxon>Hyalomma</taxon>
    </lineage>
</organism>
<sequence length="122" mass="13778">MPYSAGSASFLLLFRASHLFVRADPSVVPCLHAFERCWVHKLANCVGAMDCVVPSEATFRTVVELMDFDGGDEEFDDVVTLLALKLTRIQRNRIPMYLEEVLAYAAPVFIHDRRQCRQDAAD</sequence>
<accession>A0ACB7TK67</accession>
<protein>
    <submittedName>
        <fullName evidence="1">Uncharacterized protein</fullName>
    </submittedName>
</protein>
<comment type="caution">
    <text evidence="1">The sequence shown here is derived from an EMBL/GenBank/DDBJ whole genome shotgun (WGS) entry which is preliminary data.</text>
</comment>
<dbReference type="EMBL" id="CM023481">
    <property type="protein sequence ID" value="KAH6947450.1"/>
    <property type="molecule type" value="Genomic_DNA"/>
</dbReference>
<reference evidence="1" key="1">
    <citation type="submission" date="2020-05" db="EMBL/GenBank/DDBJ databases">
        <title>Large-scale comparative analyses of tick genomes elucidate their genetic diversity and vector capacities.</title>
        <authorList>
            <person name="Jia N."/>
            <person name="Wang J."/>
            <person name="Shi W."/>
            <person name="Du L."/>
            <person name="Sun Y."/>
            <person name="Zhan W."/>
            <person name="Jiang J."/>
            <person name="Wang Q."/>
            <person name="Zhang B."/>
            <person name="Ji P."/>
            <person name="Sakyi L.B."/>
            <person name="Cui X."/>
            <person name="Yuan T."/>
            <person name="Jiang B."/>
            <person name="Yang W."/>
            <person name="Lam T.T.-Y."/>
            <person name="Chang Q."/>
            <person name="Ding S."/>
            <person name="Wang X."/>
            <person name="Zhu J."/>
            <person name="Ruan X."/>
            <person name="Zhao L."/>
            <person name="Wei J."/>
            <person name="Que T."/>
            <person name="Du C."/>
            <person name="Cheng J."/>
            <person name="Dai P."/>
            <person name="Han X."/>
            <person name="Huang E."/>
            <person name="Gao Y."/>
            <person name="Liu J."/>
            <person name="Shao H."/>
            <person name="Ye R."/>
            <person name="Li L."/>
            <person name="Wei W."/>
            <person name="Wang X."/>
            <person name="Wang C."/>
            <person name="Yang T."/>
            <person name="Huo Q."/>
            <person name="Li W."/>
            <person name="Guo W."/>
            <person name="Chen H."/>
            <person name="Zhou L."/>
            <person name="Ni X."/>
            <person name="Tian J."/>
            <person name="Zhou Y."/>
            <person name="Sheng Y."/>
            <person name="Liu T."/>
            <person name="Pan Y."/>
            <person name="Xia L."/>
            <person name="Li J."/>
            <person name="Zhao F."/>
            <person name="Cao W."/>
        </authorList>
    </citation>
    <scope>NUCLEOTIDE SEQUENCE</scope>
    <source>
        <strain evidence="1">Hyas-2018</strain>
    </source>
</reference>
<dbReference type="Proteomes" id="UP000821845">
    <property type="component" value="Chromosome 1"/>
</dbReference>
<evidence type="ECO:0000313" key="2">
    <source>
        <dbReference type="Proteomes" id="UP000821845"/>
    </source>
</evidence>
<evidence type="ECO:0000313" key="1">
    <source>
        <dbReference type="EMBL" id="KAH6947450.1"/>
    </source>
</evidence>
<gene>
    <name evidence="1" type="ORF">HPB50_019043</name>
</gene>
<keyword evidence="2" id="KW-1185">Reference proteome</keyword>
<name>A0ACB7TK67_HYAAI</name>
<proteinExistence type="predicted"/>